<organism evidence="5 6">
    <name type="scientific">Paenibacillus sepulcri</name>
    <dbReference type="NCBI Taxonomy" id="359917"/>
    <lineage>
        <taxon>Bacteria</taxon>
        <taxon>Bacillati</taxon>
        <taxon>Bacillota</taxon>
        <taxon>Bacilli</taxon>
        <taxon>Bacillales</taxon>
        <taxon>Paenibacillaceae</taxon>
        <taxon>Paenibacillus</taxon>
    </lineage>
</organism>
<evidence type="ECO:0000256" key="3">
    <source>
        <dbReference type="ARBA" id="ARBA00023163"/>
    </source>
</evidence>
<keyword evidence="2" id="KW-0238">DNA-binding</keyword>
<evidence type="ECO:0000256" key="1">
    <source>
        <dbReference type="ARBA" id="ARBA00023015"/>
    </source>
</evidence>
<reference evidence="5 6" key="1">
    <citation type="submission" date="2021-07" db="EMBL/GenBank/DDBJ databases">
        <title>Paenibacillus radiodurans sp. nov., isolated from the southeastern edge of Tengger Desert.</title>
        <authorList>
            <person name="Zhang G."/>
        </authorList>
    </citation>
    <scope>NUCLEOTIDE SEQUENCE [LARGE SCALE GENOMIC DNA]</scope>
    <source>
        <strain evidence="5 6">CCM 7311</strain>
    </source>
</reference>
<evidence type="ECO:0000259" key="4">
    <source>
        <dbReference type="PROSITE" id="PS51118"/>
    </source>
</evidence>
<dbReference type="PROSITE" id="PS51118">
    <property type="entry name" value="HTH_HXLR"/>
    <property type="match status" value="1"/>
</dbReference>
<proteinExistence type="predicted"/>
<dbReference type="InterPro" id="IPR036388">
    <property type="entry name" value="WH-like_DNA-bd_sf"/>
</dbReference>
<dbReference type="PANTHER" id="PTHR33204">
    <property type="entry name" value="TRANSCRIPTIONAL REGULATOR, MARR FAMILY"/>
    <property type="match status" value="1"/>
</dbReference>
<dbReference type="InterPro" id="IPR036390">
    <property type="entry name" value="WH_DNA-bd_sf"/>
</dbReference>
<keyword evidence="6" id="KW-1185">Reference proteome</keyword>
<dbReference type="SUPFAM" id="SSF46785">
    <property type="entry name" value="Winged helix' DNA-binding domain"/>
    <property type="match status" value="1"/>
</dbReference>
<dbReference type="PANTHER" id="PTHR33204:SF18">
    <property type="entry name" value="TRANSCRIPTIONAL REGULATORY PROTEIN"/>
    <property type="match status" value="1"/>
</dbReference>
<feature type="domain" description="HTH hxlR-type" evidence="4">
    <location>
        <begin position="12"/>
        <end position="112"/>
    </location>
</feature>
<name>A0ABS7BZS4_9BACL</name>
<dbReference type="InterPro" id="IPR002577">
    <property type="entry name" value="HTH_HxlR"/>
</dbReference>
<dbReference type="EMBL" id="JAHZIK010000161">
    <property type="protein sequence ID" value="MBW7454153.1"/>
    <property type="molecule type" value="Genomic_DNA"/>
</dbReference>
<evidence type="ECO:0000313" key="5">
    <source>
        <dbReference type="EMBL" id="MBW7454153.1"/>
    </source>
</evidence>
<evidence type="ECO:0000256" key="2">
    <source>
        <dbReference type="ARBA" id="ARBA00023125"/>
    </source>
</evidence>
<sequence length="124" mass="14231">MLSEKDEIYQDCTMTIGEVLEIIGVKRAFLVIGELHGGPQRFNRLRRSLGGISTQSLTDILRHLEHNGIIDRHVLPTAPVAVEYSLTEQGRKFEHVLNEMHKWGQAWKKQRYDMEQASLSSSEE</sequence>
<keyword evidence="3" id="KW-0804">Transcription</keyword>
<dbReference type="Gene3D" id="1.10.10.10">
    <property type="entry name" value="Winged helix-like DNA-binding domain superfamily/Winged helix DNA-binding domain"/>
    <property type="match status" value="1"/>
</dbReference>
<accession>A0ABS7BZS4</accession>
<dbReference type="Pfam" id="PF01638">
    <property type="entry name" value="HxlR"/>
    <property type="match status" value="1"/>
</dbReference>
<protein>
    <submittedName>
        <fullName evidence="5">Helix-turn-helix transcriptional regulator</fullName>
    </submittedName>
</protein>
<comment type="caution">
    <text evidence="5">The sequence shown here is derived from an EMBL/GenBank/DDBJ whole genome shotgun (WGS) entry which is preliminary data.</text>
</comment>
<gene>
    <name evidence="5" type="ORF">K0U00_08925</name>
</gene>
<dbReference type="Proteomes" id="UP001519887">
    <property type="component" value="Unassembled WGS sequence"/>
</dbReference>
<evidence type="ECO:0000313" key="6">
    <source>
        <dbReference type="Proteomes" id="UP001519887"/>
    </source>
</evidence>
<keyword evidence="1" id="KW-0805">Transcription regulation</keyword>